<dbReference type="EMBL" id="JAUSWG010000008">
    <property type="protein sequence ID" value="MDQ0557053.1"/>
    <property type="molecule type" value="Genomic_DNA"/>
</dbReference>
<accession>A0ABU0N1K2</accession>
<dbReference type="Pfam" id="PF13346">
    <property type="entry name" value="ABC2_membrane_5"/>
    <property type="match status" value="1"/>
</dbReference>
<sequence length="214" mass="23617">MQNIINLTKMSLNNLSSVIKSTVFVVFMWIIVSMFAPSFLSTLFAMSSYLVLYQTMAYEDMHGIDNLISTLPVKRSDYVISRYVLGIFGSIVSMILLLGVHFIISKFNKIDVPLEILIITGILSSVLVISVIIPIVLKFGVTKGKMVTLLVFMVIIGVANAGVQIINGEKEFLNQITTLFNSIGISIVTTIGSLAIITISMIISLKLYKVKEIK</sequence>
<dbReference type="PANTHER" id="PTHR41309:SF2">
    <property type="entry name" value="MEMBRANE PROTEIN"/>
    <property type="match status" value="1"/>
</dbReference>
<proteinExistence type="predicted"/>
<dbReference type="PANTHER" id="PTHR41309">
    <property type="entry name" value="MEMBRANE PROTEIN-RELATED"/>
    <property type="match status" value="1"/>
</dbReference>
<reference evidence="2 3" key="1">
    <citation type="submission" date="2023-07" db="EMBL/GenBank/DDBJ databases">
        <title>Genomic Encyclopedia of Type Strains, Phase IV (KMG-IV): sequencing the most valuable type-strain genomes for metagenomic binning, comparative biology and taxonomic classification.</title>
        <authorList>
            <person name="Goeker M."/>
        </authorList>
    </citation>
    <scope>NUCLEOTIDE SEQUENCE [LARGE SCALE GENOMIC DNA]</scope>
    <source>
        <strain evidence="2 3">DSM 15049</strain>
    </source>
</reference>
<dbReference type="RefSeq" id="WP_307507575.1">
    <property type="nucleotide sequence ID" value="NZ_BAAACE010000019.1"/>
</dbReference>
<keyword evidence="1" id="KW-0812">Transmembrane</keyword>
<feature type="transmembrane region" description="Helical" evidence="1">
    <location>
        <begin position="79"/>
        <end position="104"/>
    </location>
</feature>
<dbReference type="Proteomes" id="UP001232584">
    <property type="component" value="Unassembled WGS sequence"/>
</dbReference>
<keyword evidence="1" id="KW-1133">Transmembrane helix</keyword>
<keyword evidence="1" id="KW-0472">Membrane</keyword>
<name>A0ABU0N1K2_9FIRM</name>
<organism evidence="2 3">
    <name type="scientific">Paraclostridium ghonii</name>
    <dbReference type="NCBI Taxonomy" id="29358"/>
    <lineage>
        <taxon>Bacteria</taxon>
        <taxon>Bacillati</taxon>
        <taxon>Bacillota</taxon>
        <taxon>Clostridia</taxon>
        <taxon>Peptostreptococcales</taxon>
        <taxon>Peptostreptococcaceae</taxon>
        <taxon>Paraclostridium</taxon>
    </lineage>
</organism>
<evidence type="ECO:0000313" key="2">
    <source>
        <dbReference type="EMBL" id="MDQ0557053.1"/>
    </source>
</evidence>
<evidence type="ECO:0000313" key="3">
    <source>
        <dbReference type="Proteomes" id="UP001232584"/>
    </source>
</evidence>
<evidence type="ECO:0000256" key="1">
    <source>
        <dbReference type="SAM" id="Phobius"/>
    </source>
</evidence>
<feature type="transmembrane region" description="Helical" evidence="1">
    <location>
        <begin position="149"/>
        <end position="167"/>
    </location>
</feature>
<evidence type="ECO:0008006" key="4">
    <source>
        <dbReference type="Google" id="ProtNLM"/>
    </source>
</evidence>
<keyword evidence="3" id="KW-1185">Reference proteome</keyword>
<gene>
    <name evidence="2" type="ORF">QOZ92_002171</name>
</gene>
<feature type="transmembrane region" description="Helical" evidence="1">
    <location>
        <begin position="116"/>
        <end position="137"/>
    </location>
</feature>
<feature type="transmembrane region" description="Helical" evidence="1">
    <location>
        <begin position="38"/>
        <end position="58"/>
    </location>
</feature>
<comment type="caution">
    <text evidence="2">The sequence shown here is derived from an EMBL/GenBank/DDBJ whole genome shotgun (WGS) entry which is preliminary data.</text>
</comment>
<protein>
    <recommendedName>
        <fullName evidence="4">ABC-2 transporter permease</fullName>
    </recommendedName>
</protein>
<feature type="transmembrane region" description="Helical" evidence="1">
    <location>
        <begin position="179"/>
        <end position="205"/>
    </location>
</feature>
<dbReference type="InterPro" id="IPR025699">
    <property type="entry name" value="ABC2_memb-like"/>
</dbReference>